<comment type="caution">
    <text evidence="1">The sequence shown here is derived from an EMBL/GenBank/DDBJ whole genome shotgun (WGS) entry which is preliminary data.</text>
</comment>
<dbReference type="AlphaFoldDB" id="A0A367JT46"/>
<gene>
    <name evidence="1" type="ORF">CU097_010158</name>
</gene>
<reference evidence="1 2" key="1">
    <citation type="journal article" date="2018" name="G3 (Bethesda)">
        <title>Phylogenetic and Phylogenomic Definition of Rhizopus Species.</title>
        <authorList>
            <person name="Gryganskyi A.P."/>
            <person name="Golan J."/>
            <person name="Dolatabadi S."/>
            <person name="Mondo S."/>
            <person name="Robb S."/>
            <person name="Idnurm A."/>
            <person name="Muszewska A."/>
            <person name="Steczkiewicz K."/>
            <person name="Masonjones S."/>
            <person name="Liao H.L."/>
            <person name="Gajdeczka M.T."/>
            <person name="Anike F."/>
            <person name="Vuek A."/>
            <person name="Anishchenko I.M."/>
            <person name="Voigt K."/>
            <person name="de Hoog G.S."/>
            <person name="Smith M.E."/>
            <person name="Heitman J."/>
            <person name="Vilgalys R."/>
            <person name="Stajich J.E."/>
        </authorList>
    </citation>
    <scope>NUCLEOTIDE SEQUENCE [LARGE SCALE GENOMIC DNA]</scope>
    <source>
        <strain evidence="1 2">CBS 357.93</strain>
    </source>
</reference>
<name>A0A367JT46_RHIAZ</name>
<protein>
    <submittedName>
        <fullName evidence="1">Uncharacterized protein</fullName>
    </submittedName>
</protein>
<dbReference type="OrthoDB" id="2244820at2759"/>
<organism evidence="1 2">
    <name type="scientific">Rhizopus azygosporus</name>
    <name type="common">Rhizopus microsporus var. azygosporus</name>
    <dbReference type="NCBI Taxonomy" id="86630"/>
    <lineage>
        <taxon>Eukaryota</taxon>
        <taxon>Fungi</taxon>
        <taxon>Fungi incertae sedis</taxon>
        <taxon>Mucoromycota</taxon>
        <taxon>Mucoromycotina</taxon>
        <taxon>Mucoromycetes</taxon>
        <taxon>Mucorales</taxon>
        <taxon>Mucorineae</taxon>
        <taxon>Rhizopodaceae</taxon>
        <taxon>Rhizopus</taxon>
    </lineage>
</organism>
<dbReference type="EMBL" id="PJQL01000735">
    <property type="protein sequence ID" value="RCH93142.1"/>
    <property type="molecule type" value="Genomic_DNA"/>
</dbReference>
<dbReference type="Proteomes" id="UP000252139">
    <property type="component" value="Unassembled WGS sequence"/>
</dbReference>
<proteinExistence type="predicted"/>
<sequence length="125" mass="14182">MFTVNSHYLSHIQYIIKHMGPLRFIGCRTSERNIKKYTNLIKSVVKPGVNASNILVNEQSLQSDTENEAQLWEPRMLYQALDTGRICVGLADAGVLRALVSYYRRLSDNRSLVSINSGIKIAERL</sequence>
<evidence type="ECO:0000313" key="1">
    <source>
        <dbReference type="EMBL" id="RCH93142.1"/>
    </source>
</evidence>
<evidence type="ECO:0000313" key="2">
    <source>
        <dbReference type="Proteomes" id="UP000252139"/>
    </source>
</evidence>
<accession>A0A367JT46</accession>
<keyword evidence="2" id="KW-1185">Reference proteome</keyword>